<dbReference type="InterPro" id="IPR021559">
    <property type="entry name" value="DUF3019"/>
</dbReference>
<keyword evidence="1" id="KW-0732">Signal</keyword>
<proteinExistence type="predicted"/>
<evidence type="ECO:0000313" key="2">
    <source>
        <dbReference type="EMBL" id="GHF81590.1"/>
    </source>
</evidence>
<evidence type="ECO:0008006" key="4">
    <source>
        <dbReference type="Google" id="ProtNLM"/>
    </source>
</evidence>
<sequence>MRFKGLKLCIAWLLFLPLSTFANSLTTESSDSAVNFNIKPLACIVAQPGQPCQMTITAQWQTPTPISACLLQDQVQLACWQQTTQVKQRFNISLTTDMVFTLNNASGQLIAQQKIKVNAAQSTKYRRRLRSQWSLF</sequence>
<organism evidence="2 3">
    <name type="scientific">Thalassotalea marina</name>
    <dbReference type="NCBI Taxonomy" id="1673741"/>
    <lineage>
        <taxon>Bacteria</taxon>
        <taxon>Pseudomonadati</taxon>
        <taxon>Pseudomonadota</taxon>
        <taxon>Gammaproteobacteria</taxon>
        <taxon>Alteromonadales</taxon>
        <taxon>Colwelliaceae</taxon>
        <taxon>Thalassotalea</taxon>
    </lineage>
</organism>
<reference evidence="2" key="2">
    <citation type="submission" date="2020-09" db="EMBL/GenBank/DDBJ databases">
        <authorList>
            <person name="Sun Q."/>
            <person name="Kim S."/>
        </authorList>
    </citation>
    <scope>NUCLEOTIDE SEQUENCE</scope>
    <source>
        <strain evidence="2">KCTC 42731</strain>
    </source>
</reference>
<protein>
    <recommendedName>
        <fullName evidence="4">DUF3019 domain-containing protein</fullName>
    </recommendedName>
</protein>
<comment type="caution">
    <text evidence="2">The sequence shown here is derived from an EMBL/GenBank/DDBJ whole genome shotgun (WGS) entry which is preliminary data.</text>
</comment>
<dbReference type="Pfam" id="PF11456">
    <property type="entry name" value="DUF3019"/>
    <property type="match status" value="1"/>
</dbReference>
<accession>A0A919EGY3</accession>
<reference evidence="2" key="1">
    <citation type="journal article" date="2014" name="Int. J. Syst. Evol. Microbiol.">
        <title>Complete genome sequence of Corynebacterium casei LMG S-19264T (=DSM 44701T), isolated from a smear-ripened cheese.</title>
        <authorList>
            <consortium name="US DOE Joint Genome Institute (JGI-PGF)"/>
            <person name="Walter F."/>
            <person name="Albersmeier A."/>
            <person name="Kalinowski J."/>
            <person name="Ruckert C."/>
        </authorList>
    </citation>
    <scope>NUCLEOTIDE SEQUENCE</scope>
    <source>
        <strain evidence="2">KCTC 42731</strain>
    </source>
</reference>
<feature type="chain" id="PRO_5038008829" description="DUF3019 domain-containing protein" evidence="1">
    <location>
        <begin position="23"/>
        <end position="136"/>
    </location>
</feature>
<dbReference type="EMBL" id="BNCK01000001">
    <property type="protein sequence ID" value="GHF81590.1"/>
    <property type="molecule type" value="Genomic_DNA"/>
</dbReference>
<name>A0A919EGY3_9GAMM</name>
<dbReference type="AlphaFoldDB" id="A0A919EGY3"/>
<dbReference type="Proteomes" id="UP000623842">
    <property type="component" value="Unassembled WGS sequence"/>
</dbReference>
<feature type="signal peptide" evidence="1">
    <location>
        <begin position="1"/>
        <end position="22"/>
    </location>
</feature>
<evidence type="ECO:0000256" key="1">
    <source>
        <dbReference type="SAM" id="SignalP"/>
    </source>
</evidence>
<dbReference type="RefSeq" id="WP_189767245.1">
    <property type="nucleotide sequence ID" value="NZ_BNCK01000001.1"/>
</dbReference>
<gene>
    <name evidence="2" type="ORF">GCM10017161_06290</name>
</gene>
<evidence type="ECO:0000313" key="3">
    <source>
        <dbReference type="Proteomes" id="UP000623842"/>
    </source>
</evidence>
<keyword evidence="3" id="KW-1185">Reference proteome</keyword>